<dbReference type="EC" id="2.7.1.172" evidence="1"/>
<dbReference type="SUPFAM" id="SSF56112">
    <property type="entry name" value="Protein kinase-like (PK-like)"/>
    <property type="match status" value="1"/>
</dbReference>
<proteinExistence type="predicted"/>
<protein>
    <recommendedName>
        <fullName evidence="1">protein-ribulosamine 3-kinase</fullName>
        <ecNumber evidence="1">2.7.1.172</ecNumber>
    </recommendedName>
</protein>
<dbReference type="Pfam" id="PF03881">
    <property type="entry name" value="Fructosamin_kin"/>
    <property type="match status" value="1"/>
</dbReference>
<dbReference type="InterPro" id="IPR011009">
    <property type="entry name" value="Kinase-like_dom_sf"/>
</dbReference>
<evidence type="ECO:0000313" key="3">
    <source>
        <dbReference type="EMBL" id="KAK8036163.1"/>
    </source>
</evidence>
<name>A0ABR1SPA3_9PEZI</name>
<dbReference type="PANTHER" id="PTHR12149">
    <property type="entry name" value="FRUCTOSAMINE 3 KINASE-RELATED PROTEIN"/>
    <property type="match status" value="1"/>
</dbReference>
<organism evidence="3 4">
    <name type="scientific">Apiospora rasikravindrae</name>
    <dbReference type="NCBI Taxonomy" id="990691"/>
    <lineage>
        <taxon>Eukaryota</taxon>
        <taxon>Fungi</taxon>
        <taxon>Dikarya</taxon>
        <taxon>Ascomycota</taxon>
        <taxon>Pezizomycotina</taxon>
        <taxon>Sordariomycetes</taxon>
        <taxon>Xylariomycetidae</taxon>
        <taxon>Amphisphaeriales</taxon>
        <taxon>Apiosporaceae</taxon>
        <taxon>Apiospora</taxon>
    </lineage>
</organism>
<dbReference type="EMBL" id="JAQQWK010000008">
    <property type="protein sequence ID" value="KAK8036163.1"/>
    <property type="molecule type" value="Genomic_DNA"/>
</dbReference>
<dbReference type="Proteomes" id="UP001444661">
    <property type="component" value="Unassembled WGS sequence"/>
</dbReference>
<gene>
    <name evidence="3" type="ORF">PG993_008777</name>
</gene>
<comment type="caution">
    <text evidence="3">The sequence shown here is derived from an EMBL/GenBank/DDBJ whole genome shotgun (WGS) entry which is preliminary data.</text>
</comment>
<dbReference type="InterPro" id="IPR016477">
    <property type="entry name" value="Fructo-/Ketosamine-3-kinase"/>
</dbReference>
<comment type="catalytic activity">
    <reaction evidence="2">
        <text>N(6)-D-ribulosyl-L-lysyl-[protein] + ATP = N(6)-(3-O-phospho-D-ribulosyl)-L-lysyl-[protein] + ADP + H(+)</text>
        <dbReference type="Rhea" id="RHEA:48432"/>
        <dbReference type="Rhea" id="RHEA-COMP:12103"/>
        <dbReference type="Rhea" id="RHEA-COMP:12104"/>
        <dbReference type="ChEBI" id="CHEBI:15378"/>
        <dbReference type="ChEBI" id="CHEBI:30616"/>
        <dbReference type="ChEBI" id="CHEBI:90418"/>
        <dbReference type="ChEBI" id="CHEBI:90420"/>
        <dbReference type="ChEBI" id="CHEBI:456216"/>
        <dbReference type="EC" id="2.7.1.172"/>
    </reaction>
    <physiologicalReaction direction="left-to-right" evidence="2">
        <dbReference type="Rhea" id="RHEA:48433"/>
    </physiologicalReaction>
</comment>
<dbReference type="Gene3D" id="3.90.1200.10">
    <property type="match status" value="1"/>
</dbReference>
<reference evidence="3 4" key="1">
    <citation type="submission" date="2023-01" db="EMBL/GenBank/DDBJ databases">
        <title>Analysis of 21 Apiospora genomes using comparative genomics revels a genus with tremendous synthesis potential of carbohydrate active enzymes and secondary metabolites.</title>
        <authorList>
            <person name="Sorensen T."/>
        </authorList>
    </citation>
    <scope>NUCLEOTIDE SEQUENCE [LARGE SCALE GENOMIC DNA]</scope>
    <source>
        <strain evidence="3 4">CBS 33761</strain>
    </source>
</reference>
<accession>A0ABR1SPA3</accession>
<evidence type="ECO:0000313" key="4">
    <source>
        <dbReference type="Proteomes" id="UP001444661"/>
    </source>
</evidence>
<dbReference type="PANTHER" id="PTHR12149:SF8">
    <property type="entry name" value="PROTEIN-RIBULOSAMINE 3-KINASE"/>
    <property type="match status" value="1"/>
</dbReference>
<keyword evidence="4" id="KW-1185">Reference proteome</keyword>
<evidence type="ECO:0000256" key="2">
    <source>
        <dbReference type="ARBA" id="ARBA00048655"/>
    </source>
</evidence>
<sequence>MAEPQAAVFPSRAEANDDEDIAILARLNLQAAKLNAGLDHLDSAIVDVLEKGDQIIGVNEYGTSLWAETKRIDVQAIDGSNRSYFLKTLSVPDAAERVHGEYEAMSAIYTAMPSIAPKPRGCGPCVGRKGTYFFVCDYLDLTHELPDAVDLGKKLAEFHHKSKSPTGKFGFHCTTFDGKNPLNTSWDSNWTSYFRRLMNDIYQIEKTANGYWKEFDDVIQITLDRLVPRLLDALVADGRTIKPTLIHGDLWESNIGTDEQTDEVFIYDACAYYAHHEKEVGIWRCAHHKMTDEKYRREYFKHYPPSEPREEADDRNRLYAAQTMIVTSLDFPGQKMRELIMADLNYLIDKYELRGEK</sequence>
<evidence type="ECO:0000256" key="1">
    <source>
        <dbReference type="ARBA" id="ARBA00011961"/>
    </source>
</evidence>